<organism evidence="2 3">
    <name type="scientific">Deinococcus oregonensis</name>
    <dbReference type="NCBI Taxonomy" id="1805970"/>
    <lineage>
        <taxon>Bacteria</taxon>
        <taxon>Thermotogati</taxon>
        <taxon>Deinococcota</taxon>
        <taxon>Deinococci</taxon>
        <taxon>Deinococcales</taxon>
        <taxon>Deinococcaceae</taxon>
        <taxon>Deinococcus</taxon>
    </lineage>
</organism>
<evidence type="ECO:0000313" key="3">
    <source>
        <dbReference type="Proteomes" id="UP001589733"/>
    </source>
</evidence>
<dbReference type="Proteomes" id="UP001589733">
    <property type="component" value="Unassembled WGS sequence"/>
</dbReference>
<reference evidence="2 3" key="1">
    <citation type="submission" date="2024-09" db="EMBL/GenBank/DDBJ databases">
        <authorList>
            <person name="Sun Q."/>
            <person name="Mori K."/>
        </authorList>
    </citation>
    <scope>NUCLEOTIDE SEQUENCE [LARGE SCALE GENOMIC DNA]</scope>
    <source>
        <strain evidence="2 3">JCM 13503</strain>
    </source>
</reference>
<evidence type="ECO:0000256" key="1">
    <source>
        <dbReference type="SAM" id="MobiDB-lite"/>
    </source>
</evidence>
<dbReference type="EMBL" id="JBHLYR010000010">
    <property type="protein sequence ID" value="MFB9990944.1"/>
    <property type="molecule type" value="Genomic_DNA"/>
</dbReference>
<protein>
    <recommendedName>
        <fullName evidence="4">TetR family transcriptional regulator</fullName>
    </recommendedName>
</protein>
<comment type="caution">
    <text evidence="2">The sequence shown here is derived from an EMBL/GenBank/DDBJ whole genome shotgun (WGS) entry which is preliminary data.</text>
</comment>
<proteinExistence type="predicted"/>
<accession>A0ABV6ATW4</accession>
<feature type="region of interest" description="Disordered" evidence="1">
    <location>
        <begin position="80"/>
        <end position="102"/>
    </location>
</feature>
<dbReference type="RefSeq" id="WP_380005393.1">
    <property type="nucleotide sequence ID" value="NZ_JBHLYR010000010.1"/>
</dbReference>
<name>A0ABV6ATW4_9DEIO</name>
<gene>
    <name evidence="2" type="ORF">ACFFLM_02965</name>
</gene>
<sequence>MPALLDCFTTALTLDRPGQSFSQRLAEQRIHSELLASLDGAPLSAMIDAYITGLRGGDAPTDHLTPQAVVLAYLLGSEDKTTELNPEPPVAPGPENARAAAR</sequence>
<keyword evidence="3" id="KW-1185">Reference proteome</keyword>
<evidence type="ECO:0000313" key="2">
    <source>
        <dbReference type="EMBL" id="MFB9990944.1"/>
    </source>
</evidence>
<evidence type="ECO:0008006" key="4">
    <source>
        <dbReference type="Google" id="ProtNLM"/>
    </source>
</evidence>